<dbReference type="Pfam" id="PF08282">
    <property type="entry name" value="Hydrolase_3"/>
    <property type="match status" value="1"/>
</dbReference>
<dbReference type="eggNOG" id="COG0561">
    <property type="taxonomic scope" value="Bacteria"/>
</dbReference>
<evidence type="ECO:0000313" key="2">
    <source>
        <dbReference type="Proteomes" id="UP000005699"/>
    </source>
</evidence>
<reference evidence="1 2" key="1">
    <citation type="submission" date="2010-12" db="EMBL/GenBank/DDBJ databases">
        <authorList>
            <person name="Muzny D."/>
            <person name="Qin X."/>
            <person name="Deng J."/>
            <person name="Jiang H."/>
            <person name="Liu Y."/>
            <person name="Qu J."/>
            <person name="Song X.-Z."/>
            <person name="Zhang L."/>
            <person name="Thornton R."/>
            <person name="Coyle M."/>
            <person name="Francisco L."/>
            <person name="Jackson L."/>
            <person name="Javaid M."/>
            <person name="Korchina V."/>
            <person name="Kovar C."/>
            <person name="Mata R."/>
            <person name="Mathew T."/>
            <person name="Ngo R."/>
            <person name="Nguyen L."/>
            <person name="Nguyen N."/>
            <person name="Okwuonu G."/>
            <person name="Ongeri F."/>
            <person name="Pham C."/>
            <person name="Simmons D."/>
            <person name="Wilczek-Boney K."/>
            <person name="Hale W."/>
            <person name="Jakkamsetti A."/>
            <person name="Pham P."/>
            <person name="Ruth R."/>
            <person name="San Lucas F."/>
            <person name="Warren J."/>
            <person name="Zhang J."/>
            <person name="Zhao Z."/>
            <person name="Zhou C."/>
            <person name="Zhu D."/>
            <person name="Lee S."/>
            <person name="Bess C."/>
            <person name="Blankenburg K."/>
            <person name="Forbes L."/>
            <person name="Fu Q."/>
            <person name="Gubbala S."/>
            <person name="Hirani K."/>
            <person name="Jayaseelan J.C."/>
            <person name="Lara F."/>
            <person name="Munidasa M."/>
            <person name="Palculict T."/>
            <person name="Patil S."/>
            <person name="Pu L.-L."/>
            <person name="Saada N."/>
            <person name="Tang L."/>
            <person name="Weissenberger G."/>
            <person name="Zhu Y."/>
            <person name="Hemphill L."/>
            <person name="Shang Y."/>
            <person name="Youmans B."/>
            <person name="Ayvaz T."/>
            <person name="Ross M."/>
            <person name="Santibanez J."/>
            <person name="Aqrawi P."/>
            <person name="Gross S."/>
            <person name="Joshi V."/>
            <person name="Fowler G."/>
            <person name="Nazareth L."/>
            <person name="Reid J."/>
            <person name="Worley K."/>
            <person name="Petrosino J."/>
            <person name="Highlander S."/>
            <person name="Gibbs R."/>
        </authorList>
    </citation>
    <scope>NUCLEOTIDE SEQUENCE [LARGE SCALE GENOMIC DNA]</scope>
    <source>
        <strain evidence="1 2">ATCC 9812</strain>
    </source>
</reference>
<dbReference type="PANTHER" id="PTHR10000">
    <property type="entry name" value="PHOSPHOSERINE PHOSPHATASE"/>
    <property type="match status" value="1"/>
</dbReference>
<comment type="caution">
    <text evidence="1">The sequence shown here is derived from an EMBL/GenBank/DDBJ whole genome shotgun (WGS) entry which is preliminary data.</text>
</comment>
<dbReference type="Gene3D" id="3.30.1240.10">
    <property type="match status" value="1"/>
</dbReference>
<dbReference type="SFLD" id="SFLDG01140">
    <property type="entry name" value="C2.B:_Phosphomannomutase_and_P"/>
    <property type="match status" value="1"/>
</dbReference>
<dbReference type="HOGENOM" id="CLU_044146_5_0_9"/>
<dbReference type="PROSITE" id="PS01229">
    <property type="entry name" value="COF_2"/>
    <property type="match status" value="1"/>
</dbReference>
<accession>E8JNK1</accession>
<dbReference type="InterPro" id="IPR036412">
    <property type="entry name" value="HAD-like_sf"/>
</dbReference>
<dbReference type="GO" id="GO:0005829">
    <property type="term" value="C:cytosol"/>
    <property type="evidence" value="ECO:0007669"/>
    <property type="project" value="TreeGrafter"/>
</dbReference>
<dbReference type="AlphaFoldDB" id="E8JNK1"/>
<dbReference type="Gene3D" id="3.40.50.1000">
    <property type="entry name" value="HAD superfamily/HAD-like"/>
    <property type="match status" value="1"/>
</dbReference>
<evidence type="ECO:0000313" key="1">
    <source>
        <dbReference type="EMBL" id="EFW89200.1"/>
    </source>
</evidence>
<dbReference type="GO" id="GO:0016791">
    <property type="term" value="F:phosphatase activity"/>
    <property type="evidence" value="ECO:0007669"/>
    <property type="project" value="TreeGrafter"/>
</dbReference>
<dbReference type="SFLD" id="SFLDS00003">
    <property type="entry name" value="Haloacid_Dehalogenase"/>
    <property type="match status" value="1"/>
</dbReference>
<keyword evidence="1" id="KW-0378">Hydrolase</keyword>
<dbReference type="InterPro" id="IPR023214">
    <property type="entry name" value="HAD_sf"/>
</dbReference>
<dbReference type="InterPro" id="IPR000150">
    <property type="entry name" value="Cof"/>
</dbReference>
<dbReference type="SFLD" id="SFLDG01144">
    <property type="entry name" value="C2.B.4:_PGP_Like"/>
    <property type="match status" value="1"/>
</dbReference>
<dbReference type="EMBL" id="AEVB01000018">
    <property type="protein sequence ID" value="EFW89200.1"/>
    <property type="molecule type" value="Genomic_DNA"/>
</dbReference>
<dbReference type="SUPFAM" id="SSF56784">
    <property type="entry name" value="HAD-like"/>
    <property type="match status" value="1"/>
</dbReference>
<dbReference type="InterPro" id="IPR006379">
    <property type="entry name" value="HAD-SF_hydro_IIB"/>
</dbReference>
<proteinExistence type="predicted"/>
<organism evidence="1 2">
    <name type="scientific">Streptococcus equinus ATCC 9812</name>
    <dbReference type="NCBI Taxonomy" id="525379"/>
    <lineage>
        <taxon>Bacteria</taxon>
        <taxon>Bacillati</taxon>
        <taxon>Bacillota</taxon>
        <taxon>Bacilli</taxon>
        <taxon>Lactobacillales</taxon>
        <taxon>Streptococcaceae</taxon>
        <taxon>Streptococcus</taxon>
    </lineage>
</organism>
<dbReference type="CDD" id="cd07518">
    <property type="entry name" value="HAD_YbiV-Like"/>
    <property type="match status" value="1"/>
</dbReference>
<protein>
    <submittedName>
        <fullName evidence="1">Cof-like hydrolase</fullName>
    </submittedName>
</protein>
<sequence>MKVKETHMTVKVIATDMDGTFLTDSKTYDKDLFERLFDHFLEEGIKFVVASGNQYRQIIKQFPKHKHLMSFVAENGGHIVENGKTLQEEFETTEAISALVNYIEKKYPDTIINLAGKASSYLPKSTPIKAKNTLQYYLPVLKYVDNLHPIPDDDFFKVTLLVRDELTFQVRDEINTLFEKYELTATSSGFGCIDVIPSHVHKGTGLDFLLNHWGYGPENLMVFGDGGNDIEMMKLAKYSFAMSNAPQDIKDIASYQAPSNQENGVLRVLSDFFLKGADCD</sequence>
<dbReference type="PANTHER" id="PTHR10000:SF53">
    <property type="entry name" value="5-AMINO-6-(5-PHOSPHO-D-RIBITYLAMINO)URACIL PHOSPHATASE YBJI-RELATED"/>
    <property type="match status" value="1"/>
</dbReference>
<dbReference type="NCBIfam" id="TIGR00099">
    <property type="entry name" value="Cof-subfamily"/>
    <property type="match status" value="1"/>
</dbReference>
<dbReference type="NCBIfam" id="TIGR01484">
    <property type="entry name" value="HAD-SF-IIB"/>
    <property type="match status" value="1"/>
</dbReference>
<dbReference type="GO" id="GO:0000287">
    <property type="term" value="F:magnesium ion binding"/>
    <property type="evidence" value="ECO:0007669"/>
    <property type="project" value="TreeGrafter"/>
</dbReference>
<dbReference type="Proteomes" id="UP000005699">
    <property type="component" value="Unassembled WGS sequence"/>
</dbReference>
<gene>
    <name evidence="1" type="ORF">HMPREF0819_0574</name>
</gene>
<name>E8JNK1_STREI</name>